<comment type="similarity">
    <text evidence="1">Belongs to the WD repeat ESC family.</text>
</comment>
<gene>
    <name evidence="8" type="ORF">C8Q71DRAFT_757158</name>
</gene>
<evidence type="ECO:0000256" key="6">
    <source>
        <dbReference type="PROSITE-ProRule" id="PRU00221"/>
    </source>
</evidence>
<dbReference type="InterPro" id="IPR036322">
    <property type="entry name" value="WD40_repeat_dom_sf"/>
</dbReference>
<evidence type="ECO:0000256" key="5">
    <source>
        <dbReference type="ARBA" id="ARBA00023163"/>
    </source>
</evidence>
<dbReference type="SUPFAM" id="SSF50978">
    <property type="entry name" value="WD40 repeat-like"/>
    <property type="match status" value="1"/>
</dbReference>
<dbReference type="InterPro" id="IPR051243">
    <property type="entry name" value="PcG_WD-repeat"/>
</dbReference>
<dbReference type="Proteomes" id="UP000814176">
    <property type="component" value="Unassembled WGS sequence"/>
</dbReference>
<dbReference type="SMART" id="SM00320">
    <property type="entry name" value="WD40"/>
    <property type="match status" value="3"/>
</dbReference>
<dbReference type="Gene3D" id="2.130.10.10">
    <property type="entry name" value="YVTN repeat-like/Quinoprotein amine dehydrogenase"/>
    <property type="match status" value="1"/>
</dbReference>
<sequence length="564" mass="62392">MADSEFEEDAISTGLPWYRGPTDAQPFVLSKVLSSTQGASPPFHCTAAFPWTSSSMSILWDGRVTDENILADWAETVKAYAGSVAIGSTGAVYVFPKLATAKPFCVRLPDKTWDVHSVAWALSPRHPAGPLIVFAPSSVVFILDVKSRRLIGRLRGHGGPITSIAIHPTHPYLFCTTSRDFTSRIYDLTCTPLQRPDNPHWPPSKQPSLAGPAFGLQMTESEGDGIGQCVAVLVGGRSGGHRGAVFYAAFHRTEPLIATCGMDRAVKIWRIPPLVEGRLAREDKPLFSTDYIHKARVLSIAWLSHDILISHSAPAPMRQSERPDDQYTENGTVQVWQWLGFNRFFPPDRGDKPIPKVMRGTASDYRNSESFKILSAYHLPLTALHAAVYTSPTHTHDPLLLVPVGKTVRVFNITHFQPRPPVPFPLEEEEVVALTKRMRLGEGQEDEPTEEGGAASGSGQRLNVFEEDAPREEEDRADEEADEEDQPDNAPEWDAYREGYMGRHRSRLLELFTAVEGWDIDLAAVDAARRAELPDIRTCEVASGGKVILGAGEKGTLYVWRIER</sequence>
<keyword evidence="4" id="KW-0805">Transcription regulation</keyword>
<name>A0ABQ8KH55_9APHY</name>
<evidence type="ECO:0000256" key="1">
    <source>
        <dbReference type="ARBA" id="ARBA00008075"/>
    </source>
</evidence>
<feature type="compositionally biased region" description="Acidic residues" evidence="7">
    <location>
        <begin position="465"/>
        <end position="487"/>
    </location>
</feature>
<dbReference type="PROSITE" id="PS50294">
    <property type="entry name" value="WD_REPEATS_REGION"/>
    <property type="match status" value="1"/>
</dbReference>
<evidence type="ECO:0000313" key="8">
    <source>
        <dbReference type="EMBL" id="KAH9837198.1"/>
    </source>
</evidence>
<dbReference type="PANTHER" id="PTHR10253">
    <property type="entry name" value="POLYCOMB PROTEIN"/>
    <property type="match status" value="1"/>
</dbReference>
<keyword evidence="3" id="KW-0677">Repeat</keyword>
<evidence type="ECO:0000256" key="3">
    <source>
        <dbReference type="ARBA" id="ARBA00022737"/>
    </source>
</evidence>
<evidence type="ECO:0000256" key="2">
    <source>
        <dbReference type="ARBA" id="ARBA00022574"/>
    </source>
</evidence>
<protein>
    <submittedName>
        <fullName evidence="8">WD40 repeat-like protein</fullName>
    </submittedName>
</protein>
<feature type="region of interest" description="Disordered" evidence="7">
    <location>
        <begin position="441"/>
        <end position="493"/>
    </location>
</feature>
<evidence type="ECO:0000313" key="9">
    <source>
        <dbReference type="Proteomes" id="UP000814176"/>
    </source>
</evidence>
<dbReference type="EMBL" id="JADCUA010000009">
    <property type="protein sequence ID" value="KAH9837198.1"/>
    <property type="molecule type" value="Genomic_DNA"/>
</dbReference>
<dbReference type="RefSeq" id="XP_047779367.1">
    <property type="nucleotide sequence ID" value="XM_047923665.1"/>
</dbReference>
<keyword evidence="5" id="KW-0804">Transcription</keyword>
<keyword evidence="2 6" id="KW-0853">WD repeat</keyword>
<reference evidence="8 9" key="1">
    <citation type="journal article" date="2021" name="Environ. Microbiol.">
        <title>Gene family expansions and transcriptome signatures uncover fungal adaptations to wood decay.</title>
        <authorList>
            <person name="Hage H."/>
            <person name="Miyauchi S."/>
            <person name="Viragh M."/>
            <person name="Drula E."/>
            <person name="Min B."/>
            <person name="Chaduli D."/>
            <person name="Navarro D."/>
            <person name="Favel A."/>
            <person name="Norest M."/>
            <person name="Lesage-Meessen L."/>
            <person name="Balint B."/>
            <person name="Merenyi Z."/>
            <person name="de Eugenio L."/>
            <person name="Morin E."/>
            <person name="Martinez A.T."/>
            <person name="Baldrian P."/>
            <person name="Stursova M."/>
            <person name="Martinez M.J."/>
            <person name="Novotny C."/>
            <person name="Magnuson J.K."/>
            <person name="Spatafora J.W."/>
            <person name="Maurice S."/>
            <person name="Pangilinan J."/>
            <person name="Andreopoulos W."/>
            <person name="LaButti K."/>
            <person name="Hundley H."/>
            <person name="Na H."/>
            <person name="Kuo A."/>
            <person name="Barry K."/>
            <person name="Lipzen A."/>
            <person name="Henrissat B."/>
            <person name="Riley R."/>
            <person name="Ahrendt S."/>
            <person name="Nagy L.G."/>
            <person name="Grigoriev I.V."/>
            <person name="Martin F."/>
            <person name="Rosso M.N."/>
        </authorList>
    </citation>
    <scope>NUCLEOTIDE SEQUENCE [LARGE SCALE GENOMIC DNA]</scope>
    <source>
        <strain evidence="8 9">CIRM-BRFM 1785</strain>
    </source>
</reference>
<evidence type="ECO:0000256" key="7">
    <source>
        <dbReference type="SAM" id="MobiDB-lite"/>
    </source>
</evidence>
<dbReference type="Pfam" id="PF00400">
    <property type="entry name" value="WD40"/>
    <property type="match status" value="2"/>
</dbReference>
<keyword evidence="9" id="KW-1185">Reference proteome</keyword>
<dbReference type="PROSITE" id="PS50082">
    <property type="entry name" value="WD_REPEATS_2"/>
    <property type="match status" value="1"/>
</dbReference>
<organism evidence="8 9">
    <name type="scientific">Rhodofomes roseus</name>
    <dbReference type="NCBI Taxonomy" id="34475"/>
    <lineage>
        <taxon>Eukaryota</taxon>
        <taxon>Fungi</taxon>
        <taxon>Dikarya</taxon>
        <taxon>Basidiomycota</taxon>
        <taxon>Agaricomycotina</taxon>
        <taxon>Agaricomycetes</taxon>
        <taxon>Polyporales</taxon>
        <taxon>Rhodofomes</taxon>
    </lineage>
</organism>
<dbReference type="InterPro" id="IPR001680">
    <property type="entry name" value="WD40_rpt"/>
</dbReference>
<evidence type="ECO:0000256" key="4">
    <source>
        <dbReference type="ARBA" id="ARBA00023015"/>
    </source>
</evidence>
<feature type="repeat" description="WD" evidence="6">
    <location>
        <begin position="238"/>
        <end position="271"/>
    </location>
</feature>
<accession>A0ABQ8KH55</accession>
<comment type="caution">
    <text evidence="8">The sequence shown here is derived from an EMBL/GenBank/DDBJ whole genome shotgun (WGS) entry which is preliminary data.</text>
</comment>
<dbReference type="GeneID" id="72004397"/>
<dbReference type="InterPro" id="IPR015943">
    <property type="entry name" value="WD40/YVTN_repeat-like_dom_sf"/>
</dbReference>
<proteinExistence type="inferred from homology"/>